<dbReference type="GO" id="GO:0016740">
    <property type="term" value="F:transferase activity"/>
    <property type="evidence" value="ECO:0007669"/>
    <property type="project" value="UniProtKB-KW"/>
</dbReference>
<dbReference type="CDD" id="cd00761">
    <property type="entry name" value="Glyco_tranf_GTA_type"/>
    <property type="match status" value="1"/>
</dbReference>
<dbReference type="InterPro" id="IPR050834">
    <property type="entry name" value="Glycosyltransf_2"/>
</dbReference>
<evidence type="ECO:0000313" key="2">
    <source>
        <dbReference type="EMBL" id="PSR25841.1"/>
    </source>
</evidence>
<proteinExistence type="predicted"/>
<accession>A0A2T2WUD0</accession>
<dbReference type="Proteomes" id="UP000242972">
    <property type="component" value="Unassembled WGS sequence"/>
</dbReference>
<dbReference type="Gene3D" id="3.90.550.10">
    <property type="entry name" value="Spore Coat Polysaccharide Biosynthesis Protein SpsA, Chain A"/>
    <property type="match status" value="1"/>
</dbReference>
<organism evidence="2 3">
    <name type="scientific">Sulfobacillus benefaciens</name>
    <dbReference type="NCBI Taxonomy" id="453960"/>
    <lineage>
        <taxon>Bacteria</taxon>
        <taxon>Bacillati</taxon>
        <taxon>Bacillota</taxon>
        <taxon>Clostridia</taxon>
        <taxon>Eubacteriales</taxon>
        <taxon>Clostridiales Family XVII. Incertae Sedis</taxon>
        <taxon>Sulfobacillus</taxon>
    </lineage>
</organism>
<name>A0A2T2WUD0_9FIRM</name>
<dbReference type="Pfam" id="PF00535">
    <property type="entry name" value="Glycos_transf_2"/>
    <property type="match status" value="1"/>
</dbReference>
<sequence>MQAGLVSVVIPAYNARDTILDAVASVERQTYGKDRFEIIVVDDGSTDGTGEWVKSRYPNVRLAVLSNRGPSGARNHGISMACGEFVAFLDADDAWQENKIEYQIRMLREDPETGLVASDWIRGRDFPEPPPKVPVTWISYPEMLRLNRFQTSTVLMRHAVLEQLEGFDSSVDGAEDWDLWLRTSVIARIAKLDWPFVMYRDVPSGYSKDVWRVYETMQPMLEKHRHTAPVSVKEFAEIEAWHHLRFSVAFFLMHDQGHAWKSLNIIKKSPRLWLPTMTASAKYLIPFLWSRLRRRK</sequence>
<dbReference type="EMBL" id="PXYW01000145">
    <property type="protein sequence ID" value="PSR25841.1"/>
    <property type="molecule type" value="Genomic_DNA"/>
</dbReference>
<comment type="caution">
    <text evidence="2">The sequence shown here is derived from an EMBL/GenBank/DDBJ whole genome shotgun (WGS) entry which is preliminary data.</text>
</comment>
<reference evidence="2 3" key="1">
    <citation type="journal article" date="2014" name="BMC Genomics">
        <title>Comparison of environmental and isolate Sulfobacillus genomes reveals diverse carbon, sulfur, nitrogen, and hydrogen metabolisms.</title>
        <authorList>
            <person name="Justice N.B."/>
            <person name="Norman A."/>
            <person name="Brown C.T."/>
            <person name="Singh A."/>
            <person name="Thomas B.C."/>
            <person name="Banfield J.F."/>
        </authorList>
    </citation>
    <scope>NUCLEOTIDE SEQUENCE [LARGE SCALE GENOMIC DNA]</scope>
    <source>
        <strain evidence="2">AMDSBA4</strain>
    </source>
</reference>
<dbReference type="AlphaFoldDB" id="A0A2T2WUD0"/>
<dbReference type="PANTHER" id="PTHR43685">
    <property type="entry name" value="GLYCOSYLTRANSFERASE"/>
    <property type="match status" value="1"/>
</dbReference>
<protein>
    <submittedName>
        <fullName evidence="2">Glycosyltransferase family 2 protein</fullName>
    </submittedName>
</protein>
<evidence type="ECO:0000259" key="1">
    <source>
        <dbReference type="Pfam" id="PF00535"/>
    </source>
</evidence>
<dbReference type="InterPro" id="IPR029044">
    <property type="entry name" value="Nucleotide-diphossugar_trans"/>
</dbReference>
<dbReference type="PANTHER" id="PTHR43685:SF2">
    <property type="entry name" value="GLYCOSYLTRANSFERASE 2-LIKE DOMAIN-CONTAINING PROTEIN"/>
    <property type="match status" value="1"/>
</dbReference>
<feature type="domain" description="Glycosyltransferase 2-like" evidence="1">
    <location>
        <begin position="7"/>
        <end position="133"/>
    </location>
</feature>
<dbReference type="InterPro" id="IPR001173">
    <property type="entry name" value="Glyco_trans_2-like"/>
</dbReference>
<evidence type="ECO:0000313" key="3">
    <source>
        <dbReference type="Proteomes" id="UP000242972"/>
    </source>
</evidence>
<dbReference type="SUPFAM" id="SSF53448">
    <property type="entry name" value="Nucleotide-diphospho-sugar transferases"/>
    <property type="match status" value="1"/>
</dbReference>
<gene>
    <name evidence="2" type="ORF">C7B46_20510</name>
</gene>
<keyword evidence="2" id="KW-0808">Transferase</keyword>